<feature type="transmembrane region" description="Helical" evidence="1">
    <location>
        <begin position="410"/>
        <end position="429"/>
    </location>
</feature>
<name>A0A402DNZ0_9CELL</name>
<organism evidence="2 3">
    <name type="scientific">Cellulomonas biazotea</name>
    <dbReference type="NCBI Taxonomy" id="1709"/>
    <lineage>
        <taxon>Bacteria</taxon>
        <taxon>Bacillati</taxon>
        <taxon>Actinomycetota</taxon>
        <taxon>Actinomycetes</taxon>
        <taxon>Micrococcales</taxon>
        <taxon>Cellulomonadaceae</taxon>
        <taxon>Cellulomonas</taxon>
    </lineage>
</organism>
<keyword evidence="1" id="KW-0472">Membrane</keyword>
<feature type="transmembrane region" description="Helical" evidence="1">
    <location>
        <begin position="189"/>
        <end position="209"/>
    </location>
</feature>
<feature type="transmembrane region" description="Helical" evidence="1">
    <location>
        <begin position="345"/>
        <end position="366"/>
    </location>
</feature>
<feature type="transmembrane region" description="Helical" evidence="1">
    <location>
        <begin position="229"/>
        <end position="249"/>
    </location>
</feature>
<sequence length="519" mass="52614">MSGPGTPQPPVPPRPVVAPVVVGTPGPYGPLLGPPPPPGRVGRAVADFRAQGAGAAPVRVLAVAAGTGVAVAVMVVGHRPGLGVALAGGVAWAAAAPALVRRRSVVDLSLALLSVALLASAAVRDAAWVVTLCVLAAVGAGTVAVTGARSAAAVLAAPASWAAGVLRSLPWVRHGLGEVVGTRRQQLVVVLRGAAVALLVLLVFGALFASADRVFASLLPRVDLGDLPAQAVVAVVVALAAAASAHLAGAPPTWSSARLGAGRPATLTEWLLPVATLDLLVVAFVGVQVGALAGGHRHVLETAGLSYAQYAREGFAQLVVVTALTLVVVAVAVRRAPREDARDRLVVRVALGVLCVGTLGVVLSALRRLDLYVDAFGLTRLRTTVALAEVVMGLVLVLLLVAGARWRGGWLPRAVVAVVGGAALALVVLDPDALIVRHNTTADLDVPLDVAYLQGLSADAVPAMDAVDEPLRSCLLGGATVDEPEGGFGWNLARQRAWQVEDARHATSWVDAGCADVGR</sequence>
<feature type="transmembrane region" description="Helical" evidence="1">
    <location>
        <begin position="314"/>
        <end position="333"/>
    </location>
</feature>
<dbReference type="Proteomes" id="UP000289954">
    <property type="component" value="Unassembled WGS sequence"/>
</dbReference>
<keyword evidence="3" id="KW-1185">Reference proteome</keyword>
<evidence type="ECO:0000313" key="2">
    <source>
        <dbReference type="EMBL" id="GCE75828.1"/>
    </source>
</evidence>
<dbReference type="EMBL" id="BIMR01000050">
    <property type="protein sequence ID" value="GCE75828.1"/>
    <property type="molecule type" value="Genomic_DNA"/>
</dbReference>
<evidence type="ECO:0000313" key="3">
    <source>
        <dbReference type="Proteomes" id="UP000289954"/>
    </source>
</evidence>
<gene>
    <name evidence="2" type="ORF">CBZ_08840</name>
</gene>
<keyword evidence="1" id="KW-1133">Transmembrane helix</keyword>
<feature type="transmembrane region" description="Helical" evidence="1">
    <location>
        <begin position="270"/>
        <end position="294"/>
    </location>
</feature>
<accession>A0A402DNZ0</accession>
<protein>
    <submittedName>
        <fullName evidence="2">Uncharacterized protein</fullName>
    </submittedName>
</protein>
<dbReference type="OrthoDB" id="9767931at2"/>
<keyword evidence="1" id="KW-0812">Transmembrane</keyword>
<dbReference type="AlphaFoldDB" id="A0A402DNZ0"/>
<feature type="transmembrane region" description="Helical" evidence="1">
    <location>
        <begin position="112"/>
        <end position="138"/>
    </location>
</feature>
<dbReference type="Pfam" id="PF13687">
    <property type="entry name" value="DUF4153"/>
    <property type="match status" value="1"/>
</dbReference>
<feature type="transmembrane region" description="Helical" evidence="1">
    <location>
        <begin position="58"/>
        <end position="76"/>
    </location>
</feature>
<comment type="caution">
    <text evidence="2">The sequence shown here is derived from an EMBL/GenBank/DDBJ whole genome shotgun (WGS) entry which is preliminary data.</text>
</comment>
<reference evidence="2 3" key="1">
    <citation type="submission" date="2019-01" db="EMBL/GenBank/DDBJ databases">
        <title>Draft genome sequence of Cellulomonas takizawaensis strain TKZ-21.</title>
        <authorList>
            <person name="Yamamura H."/>
            <person name="Hayashi T."/>
            <person name="Hamada M."/>
            <person name="Serisawa Y."/>
            <person name="Matsuyama K."/>
            <person name="Nakagawa Y."/>
            <person name="Otoguro M."/>
            <person name="Yanagida F."/>
            <person name="Hayakawa M."/>
        </authorList>
    </citation>
    <scope>NUCLEOTIDE SEQUENCE [LARGE SCALE GENOMIC DNA]</scope>
    <source>
        <strain evidence="2 3">NBRC12680</strain>
    </source>
</reference>
<evidence type="ECO:0000256" key="1">
    <source>
        <dbReference type="SAM" id="Phobius"/>
    </source>
</evidence>
<feature type="transmembrane region" description="Helical" evidence="1">
    <location>
        <begin position="82"/>
        <end position="100"/>
    </location>
</feature>
<dbReference type="InterPro" id="IPR025291">
    <property type="entry name" value="DUF4153"/>
</dbReference>
<dbReference type="RefSeq" id="WP_130780431.1">
    <property type="nucleotide sequence ID" value="NZ_BIMR01000050.1"/>
</dbReference>
<feature type="transmembrane region" description="Helical" evidence="1">
    <location>
        <begin position="386"/>
        <end position="403"/>
    </location>
</feature>
<proteinExistence type="predicted"/>